<sequence length="70" mass="8029">MVGVFRTVNLIYHIITKEAMRRKAITAREAASPLTTEFLPDRRSQPTRWVTVAKPLLKQLGELHDWISVA</sequence>
<dbReference type="Proteomes" id="UP000030758">
    <property type="component" value="Unassembled WGS sequence"/>
</dbReference>
<evidence type="ECO:0000313" key="3">
    <source>
        <dbReference type="Proteomes" id="UP000030764"/>
    </source>
</evidence>
<dbReference type="EMBL" id="KL367563">
    <property type="protein sequence ID" value="KFD63965.1"/>
    <property type="molecule type" value="Genomic_DNA"/>
</dbReference>
<accession>A0A085LUD2</accession>
<dbReference type="EMBL" id="KL363289">
    <property type="protein sequence ID" value="KFD48578.1"/>
    <property type="molecule type" value="Genomic_DNA"/>
</dbReference>
<proteinExistence type="predicted"/>
<name>A0A085LUD2_9BILA</name>
<dbReference type="AlphaFoldDB" id="A0A085LUD2"/>
<protein>
    <submittedName>
        <fullName evidence="1">Uncharacterized protein</fullName>
    </submittedName>
</protein>
<evidence type="ECO:0000313" key="2">
    <source>
        <dbReference type="EMBL" id="KFD63965.1"/>
    </source>
</evidence>
<gene>
    <name evidence="1" type="ORF">M513_10512</name>
    <name evidence="2" type="ORF">M514_10512</name>
</gene>
<evidence type="ECO:0000313" key="1">
    <source>
        <dbReference type="EMBL" id="KFD48578.1"/>
    </source>
</evidence>
<dbReference type="Proteomes" id="UP000030764">
    <property type="component" value="Unassembled WGS sequence"/>
</dbReference>
<keyword evidence="3" id="KW-1185">Reference proteome</keyword>
<reference evidence="1 3" key="1">
    <citation type="journal article" date="2014" name="Nat. Genet.">
        <title>Genome and transcriptome of the porcine whipworm Trichuris suis.</title>
        <authorList>
            <person name="Jex A.R."/>
            <person name="Nejsum P."/>
            <person name="Schwarz E.M."/>
            <person name="Hu L."/>
            <person name="Young N.D."/>
            <person name="Hall R.S."/>
            <person name="Korhonen P.K."/>
            <person name="Liao S."/>
            <person name="Thamsborg S."/>
            <person name="Xia J."/>
            <person name="Xu P."/>
            <person name="Wang S."/>
            <person name="Scheerlinck J.P."/>
            <person name="Hofmann A."/>
            <person name="Sternberg P.W."/>
            <person name="Wang J."/>
            <person name="Gasser R.B."/>
        </authorList>
    </citation>
    <scope>NUCLEOTIDE SEQUENCE [LARGE SCALE GENOMIC DNA]</scope>
    <source>
        <strain evidence="2">DCEP-RM93F</strain>
        <strain evidence="1">DCEP-RM93M</strain>
    </source>
</reference>
<organism evidence="1 3">
    <name type="scientific">Trichuris suis</name>
    <name type="common">pig whipworm</name>
    <dbReference type="NCBI Taxonomy" id="68888"/>
    <lineage>
        <taxon>Eukaryota</taxon>
        <taxon>Metazoa</taxon>
        <taxon>Ecdysozoa</taxon>
        <taxon>Nematoda</taxon>
        <taxon>Enoplea</taxon>
        <taxon>Dorylaimia</taxon>
        <taxon>Trichinellida</taxon>
        <taxon>Trichuridae</taxon>
        <taxon>Trichuris</taxon>
    </lineage>
</organism>